<feature type="active site" evidence="10 11">
    <location>
        <position position="182"/>
    </location>
</feature>
<dbReference type="AlphaFoldDB" id="A0A1Y3GDL8"/>
<comment type="pathway">
    <text evidence="1 10">Amino-acid biosynthesis; L-histidine biosynthesis; L-histidine from 5-phospho-alpha-D-ribose 1-diphosphate: step 5/9.</text>
</comment>
<dbReference type="SUPFAM" id="SSF52317">
    <property type="entry name" value="Class I glutamine amidotransferase-like"/>
    <property type="match status" value="1"/>
</dbReference>
<keyword evidence="6 10" id="KW-0368">Histidine biosynthesis</keyword>
<keyword evidence="10" id="KW-0963">Cytoplasm</keyword>
<dbReference type="UniPathway" id="UPA00031">
    <property type="reaction ID" value="UER00010"/>
</dbReference>
<evidence type="ECO:0000256" key="3">
    <source>
        <dbReference type="ARBA" id="ARBA00022605"/>
    </source>
</evidence>
<evidence type="ECO:0000256" key="2">
    <source>
        <dbReference type="ARBA" id="ARBA00011152"/>
    </source>
</evidence>
<feature type="domain" description="Glutamine amidotransferase" evidence="12">
    <location>
        <begin position="6"/>
        <end position="198"/>
    </location>
</feature>
<evidence type="ECO:0000256" key="7">
    <source>
        <dbReference type="ARBA" id="ARBA00023239"/>
    </source>
</evidence>
<evidence type="ECO:0000256" key="8">
    <source>
        <dbReference type="ARBA" id="ARBA00047838"/>
    </source>
</evidence>
<dbReference type="HAMAP" id="MF_00278">
    <property type="entry name" value="HisH"/>
    <property type="match status" value="1"/>
</dbReference>
<evidence type="ECO:0000259" key="12">
    <source>
        <dbReference type="Pfam" id="PF00117"/>
    </source>
</evidence>
<dbReference type="GO" id="GO:0000107">
    <property type="term" value="F:imidazoleglycerol-phosphate synthase activity"/>
    <property type="evidence" value="ECO:0007669"/>
    <property type="project" value="UniProtKB-UniRule"/>
</dbReference>
<dbReference type="GO" id="GO:0000105">
    <property type="term" value="P:L-histidine biosynthetic process"/>
    <property type="evidence" value="ECO:0007669"/>
    <property type="project" value="UniProtKB-UniRule"/>
</dbReference>
<sequence length="203" mass="22256">MADISIVDYGLGNLRSVVKGFEKVGGEVEVVGDVGGLVGSKAVVIPGVGAFEDGIQRLRELNSVLYQLIEDDVPVLGICLGMQMLLTRSFEGQNCVNGLDVIGGDVVRFEGDLKVPHMGWSKVFPCKEHKILNGVENGSYFYFAHSYHADLKYSEDILAESKYSFSFPAAISKRNVVGLQFHPEKSGKKGLRVLKNFLEISRK</sequence>
<evidence type="ECO:0000256" key="11">
    <source>
        <dbReference type="PIRSR" id="PIRSR000495-1"/>
    </source>
</evidence>
<gene>
    <name evidence="10" type="primary">hisH</name>
    <name evidence="13" type="ORF">AMET1_0019</name>
</gene>
<dbReference type="InterPro" id="IPR029062">
    <property type="entry name" value="Class_I_gatase-like"/>
</dbReference>
<keyword evidence="4 10" id="KW-0378">Hydrolase</keyword>
<dbReference type="GO" id="GO:0005737">
    <property type="term" value="C:cytoplasm"/>
    <property type="evidence" value="ECO:0007669"/>
    <property type="project" value="UniProtKB-SubCell"/>
</dbReference>
<evidence type="ECO:0000256" key="4">
    <source>
        <dbReference type="ARBA" id="ARBA00022801"/>
    </source>
</evidence>
<dbReference type="Pfam" id="PF00117">
    <property type="entry name" value="GATase"/>
    <property type="match status" value="1"/>
</dbReference>
<evidence type="ECO:0000313" key="14">
    <source>
        <dbReference type="Proteomes" id="UP000195137"/>
    </source>
</evidence>
<dbReference type="GO" id="GO:0004359">
    <property type="term" value="F:glutaminase activity"/>
    <property type="evidence" value="ECO:0007669"/>
    <property type="project" value="UniProtKB-EC"/>
</dbReference>
<dbReference type="RefSeq" id="WP_086636642.1">
    <property type="nucleotide sequence ID" value="NZ_MRZU01000002.1"/>
</dbReference>
<comment type="catalytic activity">
    <reaction evidence="8 10">
        <text>5-[(5-phospho-1-deoxy-D-ribulos-1-ylimino)methylamino]-1-(5-phospho-beta-D-ribosyl)imidazole-4-carboxamide + L-glutamine = D-erythro-1-(imidazol-4-yl)glycerol 3-phosphate + 5-amino-1-(5-phospho-beta-D-ribosyl)imidazole-4-carboxamide + L-glutamate + H(+)</text>
        <dbReference type="Rhea" id="RHEA:24793"/>
        <dbReference type="ChEBI" id="CHEBI:15378"/>
        <dbReference type="ChEBI" id="CHEBI:29985"/>
        <dbReference type="ChEBI" id="CHEBI:58278"/>
        <dbReference type="ChEBI" id="CHEBI:58359"/>
        <dbReference type="ChEBI" id="CHEBI:58475"/>
        <dbReference type="ChEBI" id="CHEBI:58525"/>
        <dbReference type="EC" id="4.3.2.10"/>
    </reaction>
</comment>
<dbReference type="PROSITE" id="PS51273">
    <property type="entry name" value="GATASE_TYPE_1"/>
    <property type="match status" value="1"/>
</dbReference>
<comment type="function">
    <text evidence="10">IGPS catalyzes the conversion of PRFAR and glutamine to IGP, AICAR and glutamate. The HisH subunit catalyzes the hydrolysis of glutamine to glutamate and ammonia as part of the synthesis of IGP and AICAR. The resulting ammonia molecule is channeled to the active site of HisF.</text>
</comment>
<comment type="caution">
    <text evidence="13">The sequence shown here is derived from an EMBL/GenBank/DDBJ whole genome shotgun (WGS) entry which is preliminary data.</text>
</comment>
<keyword evidence="3 10" id="KW-0028">Amino-acid biosynthesis</keyword>
<dbReference type="PANTHER" id="PTHR42701">
    <property type="entry name" value="IMIDAZOLE GLYCEROL PHOSPHATE SYNTHASE SUBUNIT HISH"/>
    <property type="match status" value="1"/>
</dbReference>
<dbReference type="EC" id="3.5.1.2" evidence="10"/>
<evidence type="ECO:0000256" key="5">
    <source>
        <dbReference type="ARBA" id="ARBA00022962"/>
    </source>
</evidence>
<dbReference type="EC" id="4.3.2.10" evidence="10"/>
<dbReference type="PANTHER" id="PTHR42701:SF1">
    <property type="entry name" value="IMIDAZOLE GLYCEROL PHOSPHATE SYNTHASE SUBUNIT HISH"/>
    <property type="match status" value="1"/>
</dbReference>
<dbReference type="Proteomes" id="UP000195137">
    <property type="component" value="Unassembled WGS sequence"/>
</dbReference>
<dbReference type="InterPro" id="IPR017926">
    <property type="entry name" value="GATASE"/>
</dbReference>
<keyword evidence="7 10" id="KW-0456">Lyase</keyword>
<protein>
    <recommendedName>
        <fullName evidence="10">Imidazole glycerol phosphate synthase subunit HisH</fullName>
        <ecNumber evidence="10">4.3.2.10</ecNumber>
    </recommendedName>
    <alternativeName>
        <fullName evidence="10">IGP synthase glutaminase subunit</fullName>
        <ecNumber evidence="10">3.5.1.2</ecNumber>
    </alternativeName>
    <alternativeName>
        <fullName evidence="10">IGP synthase subunit HisH</fullName>
    </alternativeName>
    <alternativeName>
        <fullName evidence="10">ImGP synthase subunit HisH</fullName>
        <shortName evidence="10">IGPS subunit HisH</shortName>
    </alternativeName>
</protein>
<reference evidence="13 14" key="1">
    <citation type="submission" date="2016-12" db="EMBL/GenBank/DDBJ databases">
        <title>Discovery of methanogenic haloarchaea.</title>
        <authorList>
            <person name="Sorokin D.Y."/>
            <person name="Makarova K.S."/>
            <person name="Abbas B."/>
            <person name="Ferrer M."/>
            <person name="Golyshin P.N."/>
        </authorList>
    </citation>
    <scope>NUCLEOTIDE SEQUENCE [LARGE SCALE GENOMIC DNA]</scope>
    <source>
        <strain evidence="13">AMET1</strain>
    </source>
</reference>
<feature type="active site" description="Nucleophile" evidence="10 11">
    <location>
        <position position="79"/>
    </location>
</feature>
<comment type="catalytic activity">
    <reaction evidence="9 10">
        <text>L-glutamine + H2O = L-glutamate + NH4(+)</text>
        <dbReference type="Rhea" id="RHEA:15889"/>
        <dbReference type="ChEBI" id="CHEBI:15377"/>
        <dbReference type="ChEBI" id="CHEBI:28938"/>
        <dbReference type="ChEBI" id="CHEBI:29985"/>
        <dbReference type="ChEBI" id="CHEBI:58359"/>
        <dbReference type="EC" id="3.5.1.2"/>
    </reaction>
</comment>
<dbReference type="InterPro" id="IPR010139">
    <property type="entry name" value="Imidazole-glycPsynth_HisH"/>
</dbReference>
<feature type="active site" evidence="10 11">
    <location>
        <position position="184"/>
    </location>
</feature>
<comment type="subcellular location">
    <subcellularLocation>
        <location evidence="10">Cytoplasm</location>
    </subcellularLocation>
</comment>
<keyword evidence="5 10" id="KW-0315">Glutamine amidotransferase</keyword>
<dbReference type="GO" id="GO:0016829">
    <property type="term" value="F:lyase activity"/>
    <property type="evidence" value="ECO:0007669"/>
    <property type="project" value="UniProtKB-KW"/>
</dbReference>
<dbReference type="EMBL" id="MRZU01000002">
    <property type="protein sequence ID" value="OUJ19350.1"/>
    <property type="molecule type" value="Genomic_DNA"/>
</dbReference>
<name>A0A1Y3GDL8_9EURY</name>
<keyword evidence="13" id="KW-0808">Transferase</keyword>
<evidence type="ECO:0000256" key="9">
    <source>
        <dbReference type="ARBA" id="ARBA00049534"/>
    </source>
</evidence>
<dbReference type="PIRSF" id="PIRSF000495">
    <property type="entry name" value="Amidotransf_hisH"/>
    <property type="match status" value="1"/>
</dbReference>
<organism evidence="13 14">
    <name type="scientific">Methanonatronarchaeum thermophilum</name>
    <dbReference type="NCBI Taxonomy" id="1927129"/>
    <lineage>
        <taxon>Archaea</taxon>
        <taxon>Methanobacteriati</taxon>
        <taxon>Methanobacteriota</taxon>
        <taxon>Methanonatronarchaeia</taxon>
        <taxon>Methanonatronarchaeales</taxon>
        <taxon>Methanonatronarchaeaceae</taxon>
        <taxon>Methanonatronarchaeum</taxon>
    </lineage>
</organism>
<accession>A0A1Y3GDL8</accession>
<proteinExistence type="inferred from homology"/>
<comment type="subunit">
    <text evidence="2 10">Heterodimer of HisH and HisF.</text>
</comment>
<evidence type="ECO:0000256" key="10">
    <source>
        <dbReference type="HAMAP-Rule" id="MF_00278"/>
    </source>
</evidence>
<keyword evidence="14" id="KW-1185">Reference proteome</keyword>
<dbReference type="NCBIfam" id="TIGR01855">
    <property type="entry name" value="IMP_synth_hisH"/>
    <property type="match status" value="1"/>
</dbReference>
<evidence type="ECO:0000256" key="6">
    <source>
        <dbReference type="ARBA" id="ARBA00023102"/>
    </source>
</evidence>
<dbReference type="Gene3D" id="3.40.50.880">
    <property type="match status" value="1"/>
</dbReference>
<evidence type="ECO:0000313" key="13">
    <source>
        <dbReference type="EMBL" id="OUJ19350.1"/>
    </source>
</evidence>
<evidence type="ECO:0000256" key="1">
    <source>
        <dbReference type="ARBA" id="ARBA00005091"/>
    </source>
</evidence>
<dbReference type="CDD" id="cd01748">
    <property type="entry name" value="GATase1_IGP_Synthase"/>
    <property type="match status" value="1"/>
</dbReference>